<name>A0A3P7PMF7_CYLGO</name>
<evidence type="ECO:0000313" key="1">
    <source>
        <dbReference type="EMBL" id="VDN19446.1"/>
    </source>
</evidence>
<sequence length="150" mass="16901">MVFYNSAFQTSTNEKLTKTAALTNDTVTTSAPGKETAKLSASLVKFMERSAFPSRILTDQEFDDKMTELRTLAGKVDRKKLITLYGEKMLTNYCEACSVKCHGPTTMLDHFVSRYHCDMMQNCALMPAKLSKVPFRLCEERNGFSVALFI</sequence>
<evidence type="ECO:0000313" key="2">
    <source>
        <dbReference type="Proteomes" id="UP000271889"/>
    </source>
</evidence>
<reference evidence="1 2" key="1">
    <citation type="submission" date="2018-11" db="EMBL/GenBank/DDBJ databases">
        <authorList>
            <consortium name="Pathogen Informatics"/>
        </authorList>
    </citation>
    <scope>NUCLEOTIDE SEQUENCE [LARGE SCALE GENOMIC DNA]</scope>
</reference>
<protein>
    <submittedName>
        <fullName evidence="1">Uncharacterized protein</fullName>
    </submittedName>
</protein>
<dbReference type="Proteomes" id="UP000271889">
    <property type="component" value="Unassembled WGS sequence"/>
</dbReference>
<proteinExistence type="predicted"/>
<dbReference type="EMBL" id="UYRV01104410">
    <property type="protein sequence ID" value="VDN19446.1"/>
    <property type="molecule type" value="Genomic_DNA"/>
</dbReference>
<accession>A0A3P7PMF7</accession>
<dbReference type="OrthoDB" id="5855048at2759"/>
<organism evidence="1 2">
    <name type="scientific">Cylicostephanus goldi</name>
    <name type="common">Nematode worm</name>
    <dbReference type="NCBI Taxonomy" id="71465"/>
    <lineage>
        <taxon>Eukaryota</taxon>
        <taxon>Metazoa</taxon>
        <taxon>Ecdysozoa</taxon>
        <taxon>Nematoda</taxon>
        <taxon>Chromadorea</taxon>
        <taxon>Rhabditida</taxon>
        <taxon>Rhabditina</taxon>
        <taxon>Rhabditomorpha</taxon>
        <taxon>Strongyloidea</taxon>
        <taxon>Strongylidae</taxon>
        <taxon>Cylicostephanus</taxon>
    </lineage>
</organism>
<gene>
    <name evidence="1" type="ORF">CGOC_LOCUS8566</name>
</gene>
<keyword evidence="2" id="KW-1185">Reference proteome</keyword>
<dbReference type="AlphaFoldDB" id="A0A3P7PMF7"/>